<proteinExistence type="predicted"/>
<dbReference type="InterPro" id="IPR018920">
    <property type="entry name" value="EssA/YueC"/>
</dbReference>
<keyword evidence="1" id="KW-0812">Transmembrane</keyword>
<sequence length="154" mass="17748">MKRHFSRLFVLWLSVIVMEPSFVFANDGSLQINTDINQGKETKEVYYIEQETELSKLFQTETTDTISQKQAIVSEEEKSLKEAIFLEDLPSNNWSTDYRELLFNPETELAVSSDYGVQLTEKKPGISWQMLALFGLGIVVMSWSLVQTRRQKGN</sequence>
<evidence type="ECO:0000256" key="2">
    <source>
        <dbReference type="SAM" id="SignalP"/>
    </source>
</evidence>
<dbReference type="KEGG" id="srq:SR187_5955"/>
<evidence type="ECO:0000256" key="1">
    <source>
        <dbReference type="SAM" id="Phobius"/>
    </source>
</evidence>
<feature type="transmembrane region" description="Helical" evidence="1">
    <location>
        <begin position="126"/>
        <end position="146"/>
    </location>
</feature>
<feature type="signal peptide" evidence="2">
    <location>
        <begin position="1"/>
        <end position="25"/>
    </location>
</feature>
<keyword evidence="1" id="KW-0472">Membrane</keyword>
<reference evidence="3 4" key="1">
    <citation type="journal article" date="2018" name="Genome Biol. Evol.">
        <title>Complete Genome Sequence of Streptococcus ruminantium sp. nov. GUT-187T (=DSM 104980T =JCM 31869T), the Type Strain of S. ruminantium, and Comparison with Genome Sequences of Streptococcus suis Strains.</title>
        <authorList>
            <person name="Tohya M."/>
            <person name="Sekizaki T."/>
            <person name="Miyoshi-Akiyama T."/>
        </authorList>
    </citation>
    <scope>NUCLEOTIDE SEQUENCE [LARGE SCALE GENOMIC DNA]</scope>
    <source>
        <strain evidence="3 4">GUT187T</strain>
    </source>
</reference>
<organism evidence="3 4">
    <name type="scientific">Streptococcus ruminantium</name>
    <dbReference type="NCBI Taxonomy" id="1917441"/>
    <lineage>
        <taxon>Bacteria</taxon>
        <taxon>Bacillati</taxon>
        <taxon>Bacillota</taxon>
        <taxon>Bacilli</taxon>
        <taxon>Lactobacillales</taxon>
        <taxon>Streptococcaceae</taxon>
        <taxon>Streptococcus</taxon>
    </lineage>
</organism>
<evidence type="ECO:0000313" key="4">
    <source>
        <dbReference type="Proteomes" id="UP000269331"/>
    </source>
</evidence>
<dbReference type="RefSeq" id="WP_120171814.1">
    <property type="nucleotide sequence ID" value="NZ_AP018400.1"/>
</dbReference>
<feature type="chain" id="PRO_5016387849" evidence="2">
    <location>
        <begin position="26"/>
        <end position="154"/>
    </location>
</feature>
<dbReference type="Proteomes" id="UP000269331">
    <property type="component" value="Chromosome"/>
</dbReference>
<accession>A0A2Z5TNE9</accession>
<dbReference type="OrthoDB" id="2223638at2"/>
<keyword evidence="2" id="KW-0732">Signal</keyword>
<evidence type="ECO:0000313" key="3">
    <source>
        <dbReference type="EMBL" id="BBA92796.1"/>
    </source>
</evidence>
<protein>
    <submittedName>
        <fullName evidence="3">Secretion protein</fullName>
    </submittedName>
</protein>
<keyword evidence="1" id="KW-1133">Transmembrane helix</keyword>
<dbReference type="AlphaFoldDB" id="A0A2Z5TNE9"/>
<dbReference type="GeneID" id="52229732"/>
<dbReference type="EMBL" id="AP018400">
    <property type="protein sequence ID" value="BBA92796.1"/>
    <property type="molecule type" value="Genomic_DNA"/>
</dbReference>
<dbReference type="NCBIfam" id="TIGR03927">
    <property type="entry name" value="T7SS_EssA_Firm"/>
    <property type="match status" value="1"/>
</dbReference>
<gene>
    <name evidence="3" type="ORF">SR187_5955</name>
</gene>
<name>A0A2Z5TNE9_9STRE</name>